<reference evidence="1" key="2">
    <citation type="journal article" date="2015" name="Data Brief">
        <title>Shoot transcriptome of the giant reed, Arundo donax.</title>
        <authorList>
            <person name="Barrero R.A."/>
            <person name="Guerrero F.D."/>
            <person name="Moolhuijzen P."/>
            <person name="Goolsby J.A."/>
            <person name="Tidwell J."/>
            <person name="Bellgard S.E."/>
            <person name="Bellgard M.I."/>
        </authorList>
    </citation>
    <scope>NUCLEOTIDE SEQUENCE</scope>
    <source>
        <tissue evidence="1">Shoot tissue taken approximately 20 cm above the soil surface</tissue>
    </source>
</reference>
<reference evidence="1" key="1">
    <citation type="submission" date="2014-09" db="EMBL/GenBank/DDBJ databases">
        <authorList>
            <person name="Magalhaes I.L.F."/>
            <person name="Oliveira U."/>
            <person name="Santos F.R."/>
            <person name="Vidigal T.H.D.A."/>
            <person name="Brescovit A.D."/>
            <person name="Santos A.J."/>
        </authorList>
    </citation>
    <scope>NUCLEOTIDE SEQUENCE</scope>
    <source>
        <tissue evidence="1">Shoot tissue taken approximately 20 cm above the soil surface</tissue>
    </source>
</reference>
<name>A0A0A9CM04_ARUDO</name>
<accession>A0A0A9CM04</accession>
<proteinExistence type="predicted"/>
<dbReference type="EMBL" id="GBRH01223465">
    <property type="protein sequence ID" value="JAD74430.1"/>
    <property type="molecule type" value="Transcribed_RNA"/>
</dbReference>
<organism evidence="1">
    <name type="scientific">Arundo donax</name>
    <name type="common">Giant reed</name>
    <name type="synonym">Donax arundinaceus</name>
    <dbReference type="NCBI Taxonomy" id="35708"/>
    <lineage>
        <taxon>Eukaryota</taxon>
        <taxon>Viridiplantae</taxon>
        <taxon>Streptophyta</taxon>
        <taxon>Embryophyta</taxon>
        <taxon>Tracheophyta</taxon>
        <taxon>Spermatophyta</taxon>
        <taxon>Magnoliopsida</taxon>
        <taxon>Liliopsida</taxon>
        <taxon>Poales</taxon>
        <taxon>Poaceae</taxon>
        <taxon>PACMAD clade</taxon>
        <taxon>Arundinoideae</taxon>
        <taxon>Arundineae</taxon>
        <taxon>Arundo</taxon>
    </lineage>
</organism>
<protein>
    <submittedName>
        <fullName evidence="1">Uncharacterized protein</fullName>
    </submittedName>
</protein>
<dbReference type="AlphaFoldDB" id="A0A0A9CM04"/>
<sequence>MLKSFVTGDDNLFSSLSHLNYPRELSGRVCAVTTILIFLCNDRKLHRNLSFSKSVIKGILEYIRHQLDSSVPEVTYEEKQKLKSAFEQLKTKALQLNCWATDELEGISKAT</sequence>
<evidence type="ECO:0000313" key="1">
    <source>
        <dbReference type="EMBL" id="JAD74430.1"/>
    </source>
</evidence>